<evidence type="ECO:0000256" key="5">
    <source>
        <dbReference type="RuleBase" id="RU004404"/>
    </source>
</evidence>
<dbReference type="Gene3D" id="3.90.226.10">
    <property type="entry name" value="2-enoyl-CoA Hydratase, Chain A, domain 1"/>
    <property type="match status" value="1"/>
</dbReference>
<gene>
    <name evidence="9" type="ORF">KAJ83_18450</name>
</gene>
<keyword evidence="3 5" id="KW-0378">Hydrolase</keyword>
<dbReference type="Pfam" id="PF17820">
    <property type="entry name" value="PDZ_6"/>
    <property type="match status" value="1"/>
</dbReference>
<evidence type="ECO:0000256" key="4">
    <source>
        <dbReference type="ARBA" id="ARBA00022825"/>
    </source>
</evidence>
<dbReference type="Pfam" id="PF22694">
    <property type="entry name" value="CtpB_N-like"/>
    <property type="match status" value="1"/>
</dbReference>
<dbReference type="SMART" id="SM00245">
    <property type="entry name" value="TSPc"/>
    <property type="match status" value="1"/>
</dbReference>
<dbReference type="InterPro" id="IPR029045">
    <property type="entry name" value="ClpP/crotonase-like_dom_sf"/>
</dbReference>
<dbReference type="SUPFAM" id="SSF50156">
    <property type="entry name" value="PDZ domain-like"/>
    <property type="match status" value="1"/>
</dbReference>
<evidence type="ECO:0000256" key="2">
    <source>
        <dbReference type="ARBA" id="ARBA00022670"/>
    </source>
</evidence>
<feature type="chain" id="PRO_5035207913" evidence="7">
    <location>
        <begin position="43"/>
        <end position="481"/>
    </location>
</feature>
<dbReference type="CDD" id="cd07560">
    <property type="entry name" value="Peptidase_S41_CPP"/>
    <property type="match status" value="1"/>
</dbReference>
<evidence type="ECO:0000256" key="3">
    <source>
        <dbReference type="ARBA" id="ARBA00022801"/>
    </source>
</evidence>
<keyword evidence="2 5" id="KW-0645">Protease</keyword>
<dbReference type="Gene3D" id="2.30.42.10">
    <property type="match status" value="1"/>
</dbReference>
<dbReference type="GO" id="GO:0030288">
    <property type="term" value="C:outer membrane-bounded periplasmic space"/>
    <property type="evidence" value="ECO:0007669"/>
    <property type="project" value="TreeGrafter"/>
</dbReference>
<dbReference type="NCBIfam" id="TIGR00225">
    <property type="entry name" value="prc"/>
    <property type="match status" value="1"/>
</dbReference>
<dbReference type="SUPFAM" id="SSF52096">
    <property type="entry name" value="ClpP/crotonase"/>
    <property type="match status" value="1"/>
</dbReference>
<accession>A0A8J7S286</accession>
<organism evidence="9 10">
    <name type="scientific">Marivibrio halodurans</name>
    <dbReference type="NCBI Taxonomy" id="2039722"/>
    <lineage>
        <taxon>Bacteria</taxon>
        <taxon>Pseudomonadati</taxon>
        <taxon>Pseudomonadota</taxon>
        <taxon>Alphaproteobacteria</taxon>
        <taxon>Rhodospirillales</taxon>
        <taxon>Rhodospirillaceae</taxon>
        <taxon>Marivibrio</taxon>
    </lineage>
</organism>
<feature type="region of interest" description="Disordered" evidence="6">
    <location>
        <begin position="412"/>
        <end position="455"/>
    </location>
</feature>
<evidence type="ECO:0000313" key="9">
    <source>
        <dbReference type="EMBL" id="MBP5859007.1"/>
    </source>
</evidence>
<dbReference type="RefSeq" id="WP_210683593.1">
    <property type="nucleotide sequence ID" value="NZ_JAGMWN010000013.1"/>
</dbReference>
<evidence type="ECO:0000313" key="10">
    <source>
        <dbReference type="Proteomes" id="UP000672602"/>
    </source>
</evidence>
<dbReference type="InterPro" id="IPR041489">
    <property type="entry name" value="PDZ_6"/>
</dbReference>
<dbReference type="Pfam" id="PF03572">
    <property type="entry name" value="Peptidase_S41"/>
    <property type="match status" value="1"/>
</dbReference>
<dbReference type="InterPro" id="IPR001478">
    <property type="entry name" value="PDZ"/>
</dbReference>
<sequence length="481" mass="51551">MISDLSLFPPRTASLAVPRLGARLLAVLAVLLTLAGPAPALAQSEEGDDAAPTETLDAEGGTDTFEMLDLFGQVFEQVRREYVEDVSDKKLIEAAIQGMLRSLDPHSVYLNEESFDAMRTNTRGEFGGLGIEVTMDETGYVRVVSPIDDTPAYRAGIEAGDLITHLDGEAVQGLTLNDAVDQMRGPVGSDITLTIVRDGGDPFDVTITRDNIQIQSVRSRVEGDAGYIRITSFSGQTQNGLDRAIDEIKAELGDDLQGYVIDLRNNPGGLLDQAISISDTFLDKGEIVSTRGREAESIQRFQATAGDRANGLPLVVLINGGSASASEIVAGALQDHGRAIVLGTQSFGKGSVQTIMPLNRRGSAIKLTTQRYYTPSGRSIQAKGISPDILVERAKLEVLESGDQRTEADLRNALTNEEDENAAPEPPETGEGTDEAPAPDSESGDENVEAEAHDRAIDDYQLARALDLIKGIALYRRQAAE</sequence>
<dbReference type="PROSITE" id="PS50106">
    <property type="entry name" value="PDZ"/>
    <property type="match status" value="1"/>
</dbReference>
<dbReference type="PANTHER" id="PTHR32060:SF30">
    <property type="entry name" value="CARBOXY-TERMINAL PROCESSING PROTEASE CTPA"/>
    <property type="match status" value="1"/>
</dbReference>
<dbReference type="GO" id="GO:0006508">
    <property type="term" value="P:proteolysis"/>
    <property type="evidence" value="ECO:0007669"/>
    <property type="project" value="UniProtKB-KW"/>
</dbReference>
<keyword evidence="10" id="KW-1185">Reference proteome</keyword>
<dbReference type="GO" id="GO:0004175">
    <property type="term" value="F:endopeptidase activity"/>
    <property type="evidence" value="ECO:0007669"/>
    <property type="project" value="TreeGrafter"/>
</dbReference>
<dbReference type="FunFam" id="2.30.42.10:FF:000063">
    <property type="entry name" value="Peptidase, S41 family"/>
    <property type="match status" value="1"/>
</dbReference>
<evidence type="ECO:0000256" key="6">
    <source>
        <dbReference type="SAM" id="MobiDB-lite"/>
    </source>
</evidence>
<keyword evidence="7" id="KW-0732">Signal</keyword>
<feature type="domain" description="PDZ" evidence="8">
    <location>
        <begin position="115"/>
        <end position="184"/>
    </location>
</feature>
<name>A0A8J7S286_9PROT</name>
<protein>
    <submittedName>
        <fullName evidence="9">S41 family peptidase</fullName>
    </submittedName>
</protein>
<dbReference type="InterPro" id="IPR036034">
    <property type="entry name" value="PDZ_sf"/>
</dbReference>
<dbReference type="PANTHER" id="PTHR32060">
    <property type="entry name" value="TAIL-SPECIFIC PROTEASE"/>
    <property type="match status" value="1"/>
</dbReference>
<dbReference type="InterPro" id="IPR055210">
    <property type="entry name" value="CtpA/B_N"/>
</dbReference>
<dbReference type="CDD" id="cd06782">
    <property type="entry name" value="cpPDZ_CPP-like"/>
    <property type="match status" value="1"/>
</dbReference>
<dbReference type="Gene3D" id="3.30.750.44">
    <property type="match status" value="1"/>
</dbReference>
<dbReference type="FunFam" id="3.90.226.10:FF:000029">
    <property type="entry name" value="Peptidase, S41 family"/>
    <property type="match status" value="1"/>
</dbReference>
<dbReference type="Proteomes" id="UP000672602">
    <property type="component" value="Unassembled WGS sequence"/>
</dbReference>
<comment type="similarity">
    <text evidence="1 5">Belongs to the peptidase S41A family.</text>
</comment>
<evidence type="ECO:0000256" key="1">
    <source>
        <dbReference type="ARBA" id="ARBA00009179"/>
    </source>
</evidence>
<dbReference type="GO" id="GO:0008236">
    <property type="term" value="F:serine-type peptidase activity"/>
    <property type="evidence" value="ECO:0007669"/>
    <property type="project" value="UniProtKB-KW"/>
</dbReference>
<reference evidence="9" key="1">
    <citation type="submission" date="2021-04" db="EMBL/GenBank/DDBJ databases">
        <authorList>
            <person name="Zhang D.-C."/>
        </authorList>
    </citation>
    <scope>NUCLEOTIDE SEQUENCE</scope>
    <source>
        <strain evidence="9">CGMCC 1.15697</strain>
    </source>
</reference>
<feature type="signal peptide" evidence="7">
    <location>
        <begin position="1"/>
        <end position="42"/>
    </location>
</feature>
<dbReference type="EMBL" id="JAGMWN010000013">
    <property type="protein sequence ID" value="MBP5859007.1"/>
    <property type="molecule type" value="Genomic_DNA"/>
</dbReference>
<dbReference type="InterPro" id="IPR005151">
    <property type="entry name" value="Tail-specific_protease"/>
</dbReference>
<keyword evidence="4 5" id="KW-0720">Serine protease</keyword>
<evidence type="ECO:0000259" key="8">
    <source>
        <dbReference type="PROSITE" id="PS50106"/>
    </source>
</evidence>
<dbReference type="GO" id="GO:0007165">
    <property type="term" value="P:signal transduction"/>
    <property type="evidence" value="ECO:0007669"/>
    <property type="project" value="TreeGrafter"/>
</dbReference>
<dbReference type="InterPro" id="IPR004447">
    <property type="entry name" value="Peptidase_S41A"/>
</dbReference>
<comment type="caution">
    <text evidence="9">The sequence shown here is derived from an EMBL/GenBank/DDBJ whole genome shotgun (WGS) entry which is preliminary data.</text>
</comment>
<evidence type="ECO:0000256" key="7">
    <source>
        <dbReference type="SAM" id="SignalP"/>
    </source>
</evidence>
<dbReference type="AlphaFoldDB" id="A0A8J7S286"/>
<proteinExistence type="inferred from homology"/>
<dbReference type="SMART" id="SM00228">
    <property type="entry name" value="PDZ"/>
    <property type="match status" value="1"/>
</dbReference>